<accession>A0A1N6HJ39</accession>
<evidence type="ECO:0000313" key="3">
    <source>
        <dbReference type="Proteomes" id="UP000185192"/>
    </source>
</evidence>
<name>A0A1N6HJ39_9SPHN</name>
<keyword evidence="3" id="KW-1185">Reference proteome</keyword>
<keyword evidence="1" id="KW-0472">Membrane</keyword>
<evidence type="ECO:0000313" key="2">
    <source>
        <dbReference type="EMBL" id="SIO19753.1"/>
    </source>
</evidence>
<dbReference type="Pfam" id="PF05751">
    <property type="entry name" value="FixH"/>
    <property type="match status" value="1"/>
</dbReference>
<dbReference type="RefSeq" id="WP_074206192.1">
    <property type="nucleotide sequence ID" value="NZ_FSQW01000002.1"/>
</dbReference>
<protein>
    <submittedName>
        <fullName evidence="2">Nitrogen fixation protein FixH</fullName>
    </submittedName>
</protein>
<dbReference type="EMBL" id="FSQW01000002">
    <property type="protein sequence ID" value="SIO19753.1"/>
    <property type="molecule type" value="Genomic_DNA"/>
</dbReference>
<gene>
    <name evidence="2" type="ORF">SAMN02745824_3312</name>
</gene>
<keyword evidence="1" id="KW-0812">Transmembrane</keyword>
<dbReference type="PIRSF" id="PIRSF011386">
    <property type="entry name" value="FixH"/>
    <property type="match status" value="1"/>
</dbReference>
<dbReference type="STRING" id="1123272.SAMN02745824_3312"/>
<feature type="transmembrane region" description="Helical" evidence="1">
    <location>
        <begin position="12"/>
        <end position="36"/>
    </location>
</feature>
<dbReference type="InterPro" id="IPR008620">
    <property type="entry name" value="FixH"/>
</dbReference>
<keyword evidence="1" id="KW-1133">Transmembrane helix</keyword>
<dbReference type="Proteomes" id="UP000185192">
    <property type="component" value="Unassembled WGS sequence"/>
</dbReference>
<dbReference type="AlphaFoldDB" id="A0A1N6HJ39"/>
<dbReference type="InterPro" id="IPR018037">
    <property type="entry name" value="FixH_proteobacterial"/>
</dbReference>
<sequence length="155" mass="16955">MNRTRKKITGFHVTLMFVAFFGVIAAVNFLMAGLAVSSFGGTVVDNSYVASQKYNQWLEESRREAAHGWTVSTPVRADDRLQIAVRNAQNTALSGARVSAVAEHPVGRTDSLKLEFSEAAPGQYLSNQSLPAGRWKLRISVAEGGRNLDMVSEIR</sequence>
<proteinExistence type="predicted"/>
<reference evidence="3" key="1">
    <citation type="submission" date="2016-11" db="EMBL/GenBank/DDBJ databases">
        <authorList>
            <person name="Varghese N."/>
            <person name="Submissions S."/>
        </authorList>
    </citation>
    <scope>NUCLEOTIDE SEQUENCE [LARGE SCALE GENOMIC DNA]</scope>
    <source>
        <strain evidence="3">DSM 22363</strain>
    </source>
</reference>
<organism evidence="2 3">
    <name type="scientific">Parasphingorhabdus marina DSM 22363</name>
    <dbReference type="NCBI Taxonomy" id="1123272"/>
    <lineage>
        <taxon>Bacteria</taxon>
        <taxon>Pseudomonadati</taxon>
        <taxon>Pseudomonadota</taxon>
        <taxon>Alphaproteobacteria</taxon>
        <taxon>Sphingomonadales</taxon>
        <taxon>Sphingomonadaceae</taxon>
        <taxon>Parasphingorhabdus</taxon>
    </lineage>
</organism>
<dbReference type="OrthoDB" id="1495896at2"/>
<evidence type="ECO:0000256" key="1">
    <source>
        <dbReference type="SAM" id="Phobius"/>
    </source>
</evidence>